<sequence length="83" mass="9664">MAFTVRSVFVNHFGLASGLDDEDSLRDYIEDVTAEIAHLTRQWNDYCARSVATHDDSELYYNTMSHLEGLKEQAQKKRARLRR</sequence>
<evidence type="ECO:0000313" key="1">
    <source>
        <dbReference type="EMBL" id="GGB77695.1"/>
    </source>
</evidence>
<dbReference type="EMBL" id="BMKF01000002">
    <property type="protein sequence ID" value="GGB77695.1"/>
    <property type="molecule type" value="Genomic_DNA"/>
</dbReference>
<dbReference type="RefSeq" id="WP_143434494.1">
    <property type="nucleotide sequence ID" value="NZ_BMKF01000002.1"/>
</dbReference>
<name>A0ABQ1JVD6_9PROT</name>
<dbReference type="Proteomes" id="UP000628854">
    <property type="component" value="Unassembled WGS sequence"/>
</dbReference>
<keyword evidence="2" id="KW-1185">Reference proteome</keyword>
<protein>
    <submittedName>
        <fullName evidence="1">Uncharacterized protein</fullName>
    </submittedName>
</protein>
<proteinExistence type="predicted"/>
<accession>A0ABQ1JVD6</accession>
<gene>
    <name evidence="1" type="ORF">GCM10011503_28080</name>
</gene>
<comment type="caution">
    <text evidence="1">The sequence shown here is derived from an EMBL/GenBank/DDBJ whole genome shotgun (WGS) entry which is preliminary data.</text>
</comment>
<organism evidence="1 2">
    <name type="scientific">Henriciella pelagia</name>
    <dbReference type="NCBI Taxonomy" id="1977912"/>
    <lineage>
        <taxon>Bacteria</taxon>
        <taxon>Pseudomonadati</taxon>
        <taxon>Pseudomonadota</taxon>
        <taxon>Alphaproteobacteria</taxon>
        <taxon>Hyphomonadales</taxon>
        <taxon>Hyphomonadaceae</taxon>
        <taxon>Henriciella</taxon>
    </lineage>
</organism>
<reference evidence="2" key="1">
    <citation type="journal article" date="2019" name="Int. J. Syst. Evol. Microbiol.">
        <title>The Global Catalogue of Microorganisms (GCM) 10K type strain sequencing project: providing services to taxonomists for standard genome sequencing and annotation.</title>
        <authorList>
            <consortium name="The Broad Institute Genomics Platform"/>
            <consortium name="The Broad Institute Genome Sequencing Center for Infectious Disease"/>
            <person name="Wu L."/>
            <person name="Ma J."/>
        </authorList>
    </citation>
    <scope>NUCLEOTIDE SEQUENCE [LARGE SCALE GENOMIC DNA]</scope>
    <source>
        <strain evidence="2">CGMCC 1.15928</strain>
    </source>
</reference>
<evidence type="ECO:0000313" key="2">
    <source>
        <dbReference type="Proteomes" id="UP000628854"/>
    </source>
</evidence>